<feature type="domain" description="MAM" evidence="2">
    <location>
        <begin position="603"/>
        <end position="768"/>
    </location>
</feature>
<feature type="domain" description="MAM" evidence="2">
    <location>
        <begin position="295"/>
        <end position="452"/>
    </location>
</feature>
<reference evidence="3" key="1">
    <citation type="submission" date="2021-02" db="EMBL/GenBank/DDBJ databases">
        <authorList>
            <person name="Dougan E. K."/>
            <person name="Rhodes N."/>
            <person name="Thang M."/>
            <person name="Chan C."/>
        </authorList>
    </citation>
    <scope>NUCLEOTIDE SEQUENCE</scope>
</reference>
<dbReference type="SMART" id="SM00137">
    <property type="entry name" value="MAM"/>
    <property type="match status" value="4"/>
</dbReference>
<keyword evidence="1" id="KW-1015">Disulfide bond</keyword>
<name>A0A812SHV9_9DINO</name>
<organism evidence="3 4">
    <name type="scientific">Symbiodinium natans</name>
    <dbReference type="NCBI Taxonomy" id="878477"/>
    <lineage>
        <taxon>Eukaryota</taxon>
        <taxon>Sar</taxon>
        <taxon>Alveolata</taxon>
        <taxon>Dinophyceae</taxon>
        <taxon>Suessiales</taxon>
        <taxon>Symbiodiniaceae</taxon>
        <taxon>Symbiodinium</taxon>
    </lineage>
</organism>
<dbReference type="PANTHER" id="PTHR23282">
    <property type="entry name" value="APICAL ENDOSOMAL GLYCOPROTEIN PRECURSOR"/>
    <property type="match status" value="1"/>
</dbReference>
<dbReference type="OrthoDB" id="412155at2759"/>
<feature type="domain" description="MAM" evidence="2">
    <location>
        <begin position="1085"/>
        <end position="1246"/>
    </location>
</feature>
<dbReference type="GO" id="GO:0016020">
    <property type="term" value="C:membrane"/>
    <property type="evidence" value="ECO:0007669"/>
    <property type="project" value="InterPro"/>
</dbReference>
<dbReference type="InterPro" id="IPR035914">
    <property type="entry name" value="Sperma_CUB_dom_sf"/>
</dbReference>
<dbReference type="SUPFAM" id="SSF49899">
    <property type="entry name" value="Concanavalin A-like lectins/glucanases"/>
    <property type="match status" value="9"/>
</dbReference>
<dbReference type="EMBL" id="CAJNDS010002437">
    <property type="protein sequence ID" value="CAE7474667.1"/>
    <property type="molecule type" value="Genomic_DNA"/>
</dbReference>
<evidence type="ECO:0000259" key="2">
    <source>
        <dbReference type="PROSITE" id="PS50060"/>
    </source>
</evidence>
<evidence type="ECO:0000313" key="3">
    <source>
        <dbReference type="EMBL" id="CAE7474667.1"/>
    </source>
</evidence>
<feature type="domain" description="MAM" evidence="2">
    <location>
        <begin position="1242"/>
        <end position="1413"/>
    </location>
</feature>
<dbReference type="InterPro" id="IPR013320">
    <property type="entry name" value="ConA-like_dom_sf"/>
</dbReference>
<proteinExistence type="predicted"/>
<dbReference type="InterPro" id="IPR051560">
    <property type="entry name" value="MAM_domain-containing"/>
</dbReference>
<gene>
    <name evidence="3" type="ORF">SNAT2548_LOCUS26667</name>
</gene>
<dbReference type="PROSITE" id="PS50060">
    <property type="entry name" value="MAM_2"/>
    <property type="match status" value="9"/>
</dbReference>
<dbReference type="Gene3D" id="2.60.120.200">
    <property type="match status" value="9"/>
</dbReference>
<dbReference type="CDD" id="cd00041">
    <property type="entry name" value="CUB"/>
    <property type="match status" value="1"/>
</dbReference>
<dbReference type="PANTHER" id="PTHR23282:SF101">
    <property type="entry name" value="MAM DOMAIN-CONTAINING PROTEIN"/>
    <property type="match status" value="1"/>
</dbReference>
<feature type="domain" description="MAM" evidence="2">
    <location>
        <begin position="448"/>
        <end position="607"/>
    </location>
</feature>
<dbReference type="InterPro" id="IPR000998">
    <property type="entry name" value="MAM_dom"/>
</dbReference>
<dbReference type="Proteomes" id="UP000604046">
    <property type="component" value="Unassembled WGS sequence"/>
</dbReference>
<dbReference type="Pfam" id="PF00629">
    <property type="entry name" value="MAM"/>
    <property type="match status" value="9"/>
</dbReference>
<feature type="domain" description="MAM" evidence="2">
    <location>
        <begin position="142"/>
        <end position="299"/>
    </location>
</feature>
<evidence type="ECO:0000256" key="1">
    <source>
        <dbReference type="ARBA" id="ARBA00023157"/>
    </source>
</evidence>
<feature type="domain" description="MAM" evidence="2">
    <location>
        <begin position="1409"/>
        <end position="1568"/>
    </location>
</feature>
<evidence type="ECO:0000313" key="4">
    <source>
        <dbReference type="Proteomes" id="UP000604046"/>
    </source>
</evidence>
<feature type="domain" description="MAM" evidence="2">
    <location>
        <begin position="764"/>
        <end position="923"/>
    </location>
</feature>
<protein>
    <recommendedName>
        <fullName evidence="2">MAM domain-containing protein</fullName>
    </recommendedName>
</protein>
<feature type="domain" description="MAM" evidence="2">
    <location>
        <begin position="919"/>
        <end position="1089"/>
    </location>
</feature>
<dbReference type="InterPro" id="IPR000859">
    <property type="entry name" value="CUB_dom"/>
</dbReference>
<keyword evidence="4" id="KW-1185">Reference proteome</keyword>
<comment type="caution">
    <text evidence="3">The sequence shown here is derived from an EMBL/GenBank/DDBJ whole genome shotgun (WGS) entry which is preliminary data.</text>
</comment>
<dbReference type="CDD" id="cd06263">
    <property type="entry name" value="MAM"/>
    <property type="match status" value="3"/>
</dbReference>
<sequence length="1645" mass="178467">MAEGGAQDAEDAEAKLGTKIHANLDPDARRASEVPAQELSWSVTSGSCTLQSDGCISSSGYPNSYPNNDFCNIQVSTGNRKSLQVLAFNVEAYHDRLVVDGFHIVESVFDDIVPQDSLQWTSDGSVTASGWKICLVVTILSMSCDFESTLCSWLASNTPGSMTSAWTRVNGADTNIDGSGWYLRAASNSSQDVVLESVPDMVITDKLVAFSFGFQISGSEATTLQLDCQASENSSWLSLWTQHASQISSSWQDAIVVVPAGTARLRLLARLAEPSDMVGLDSVQTLVVVPSAENASCNFDEDACGWICGGQAWKRNTGETPSWGTGPRYAAEGSHYIYLESTGREHQAFTLTSPLFSTRASRILMSFAYHLYSHESMGDLELQYFDGAGWMGYWSVSGSQGDEWYLAQVLLPPEVVAVRFLGTTRGGQSDMAIDDINLGSFNVSIVDLSCNFETDFCWWPLASSSIGSAWERVAGSSSSALPAAHAGDWYLRAASNSSQDVVLESVPDMVITDKLVAFSFGFQISGSEATTLQLDCQASENSSWLSLWTQYGSQSSSSWQEAIVVVPIGTARLRLLARLAEPSDMVGLDSVQTLVVVPSAENASCNFDEDACGWISGGQAWKRNTGETPSWGTGPTNAAEGSHYIYLESTGREHQAFTLTSPLFSTRASRILMSFAYHLYENNDYGYGLWDDMGDLELQYFDGAGWMGYWSVSGSQGDAWYLAQVLLPPEVVAVRFLGTTRGGQSDMAIDDINLGSFNVSIVDLSCNFETDFCWWPLASSSIGSAWERVAGSSSSALPAAHAGDWYLRAASNSSQDVVLESVPDMVITDKLVAFSFGFQISGSEATTLQLDCQASENSSWLSLWTQYGSQSSSSWQEAIVVVPIGTARLRLLARLAEPSDMVGLDSVQTLVVVPSAENASCNFDEDACGWISGGQASHIFAWCQRESGPSGQDRGFLPFPRIHYIYLESSGRAQPQAFTLTSPLFSTRASRILMSFAYHLYENNDYGYGLWDDMGDLELQYFDGAGWMGFWSVSGSQGDEWYLAQVLLPPEVVAVRFLGTTAVGRSDMAIDDINLGSFNVSIVDLSCNFETGFCLWSLASSSISVGSAWERVAGSSTSALPAAHAGDWYLRAASNSSQDVVLESVPDMVITDKLVAFSFGFQISGSEATTLQLDCQASENSSWLSLWTQYGSQSSSSWQEAIVVVPVGTARLRLLARLAEPSDMVGLDSVQTLVVVPSAENASCNFDEDACGWISGGQASHIFAWCQGESGPSGQDRGFLPFPRNHYIYLESFGREPQAFTLTSPLFSTRASRILMSFAYHLYENNDYGYGLWDDMGDLELQYFDGAGWMGYWSVSGSQGDAWYLAQVLLPPEVVAVRFLGTTRGGRSDMAIDDINLVSFSVSVSIVDLSCNFETDSCWWPLASSSIGSAWERVAGSSTSALPVAHAGDWYLRAASNSSQDVVLESVPDMVITDKLVAFSFGFQISGSEATTLQLDCQASENSSWLSLWTQYGSQSSSSWQEAIVVVPIGTARLRLLARLAAPRDFACVDSLQLLNVSTTVMNASCDFVVDACGWKSESEAGFKVLETTVFASYQEKLVPGQDWAVVNAFSGYIQSSISTDSTATFEVRLWQHVLTQLSRGHAKK</sequence>
<accession>A0A812SHV9</accession>
<dbReference type="SUPFAM" id="SSF49854">
    <property type="entry name" value="Spermadhesin, CUB domain"/>
    <property type="match status" value="1"/>
</dbReference>